<evidence type="ECO:0000313" key="2">
    <source>
        <dbReference type="Proteomes" id="UP000252731"/>
    </source>
</evidence>
<sequence>MAKKPNPVLEKARQEAYNKGFKKGVEMGQDNACLIFASKFEGLQEVPGIGPKLMEKIVNHFGREYFEVVEVEKT</sequence>
<dbReference type="AlphaFoldDB" id="A0A366JN94"/>
<comment type="caution">
    <text evidence="1">The sequence shown here is derived from an EMBL/GenBank/DDBJ whole genome shotgun (WGS) entry which is preliminary data.</text>
</comment>
<proteinExistence type="predicted"/>
<dbReference type="Gene3D" id="1.10.150.20">
    <property type="entry name" value="5' to 3' exonuclease, C-terminal subdomain"/>
    <property type="match status" value="1"/>
</dbReference>
<evidence type="ECO:0008006" key="3">
    <source>
        <dbReference type="Google" id="ProtNLM"/>
    </source>
</evidence>
<name>A0A366JN94_CYTFI</name>
<dbReference type="OrthoDB" id="2941584at2"/>
<dbReference type="EMBL" id="QNSF01000011">
    <property type="protein sequence ID" value="RBP89374.1"/>
    <property type="molecule type" value="Genomic_DNA"/>
</dbReference>
<keyword evidence="2" id="KW-1185">Reference proteome</keyword>
<dbReference type="RefSeq" id="WP_113884335.1">
    <property type="nucleotide sequence ID" value="NZ_QNSF01000011.1"/>
</dbReference>
<gene>
    <name evidence="1" type="ORF">DFO70_11121</name>
</gene>
<organism evidence="1 2">
    <name type="scientific">Cytobacillus firmus</name>
    <name type="common">Bacillus firmus</name>
    <dbReference type="NCBI Taxonomy" id="1399"/>
    <lineage>
        <taxon>Bacteria</taxon>
        <taxon>Bacillati</taxon>
        <taxon>Bacillota</taxon>
        <taxon>Bacilli</taxon>
        <taxon>Bacillales</taxon>
        <taxon>Bacillaceae</taxon>
        <taxon>Cytobacillus</taxon>
    </lineage>
</organism>
<reference evidence="1 2" key="1">
    <citation type="submission" date="2018-06" db="EMBL/GenBank/DDBJ databases">
        <title>Freshwater and sediment microbial communities from various areas in North America, analyzing microbe dynamics in response to fracking.</title>
        <authorList>
            <person name="Lamendella R."/>
        </authorList>
    </citation>
    <scope>NUCLEOTIDE SEQUENCE [LARGE SCALE GENOMIC DNA]</scope>
    <source>
        <strain evidence="1 2">14_TX</strain>
    </source>
</reference>
<protein>
    <recommendedName>
        <fullName evidence="3">Helix-hairpin-helix protein</fullName>
    </recommendedName>
</protein>
<accession>A0A366JN94</accession>
<dbReference type="Proteomes" id="UP000252731">
    <property type="component" value="Unassembled WGS sequence"/>
</dbReference>
<evidence type="ECO:0000313" key="1">
    <source>
        <dbReference type="EMBL" id="RBP89374.1"/>
    </source>
</evidence>